<comment type="caution">
    <text evidence="2">The sequence shown here is derived from an EMBL/GenBank/DDBJ whole genome shotgun (WGS) entry which is preliminary data.</text>
</comment>
<accession>A0ABV7T6A0</accession>
<evidence type="ECO:0000313" key="2">
    <source>
        <dbReference type="EMBL" id="MFC3608117.1"/>
    </source>
</evidence>
<dbReference type="SMART" id="SM01234">
    <property type="entry name" value="Haemolytic"/>
    <property type="match status" value="1"/>
</dbReference>
<dbReference type="PANTHER" id="PTHR33383">
    <property type="entry name" value="MEMBRANE PROTEIN INSERTION EFFICIENCY FACTOR-RELATED"/>
    <property type="match status" value="1"/>
</dbReference>
<gene>
    <name evidence="2" type="primary">yidD</name>
    <name evidence="2" type="ORF">ACFOMF_10040</name>
</gene>
<dbReference type="Proteomes" id="UP001595630">
    <property type="component" value="Unassembled WGS sequence"/>
</dbReference>
<dbReference type="RefSeq" id="WP_386364370.1">
    <property type="nucleotide sequence ID" value="NZ_JBHRXZ010000022.1"/>
</dbReference>
<comment type="subcellular location">
    <subcellularLocation>
        <location evidence="1">Cell membrane</location>
        <topology evidence="1">Peripheral membrane protein</topology>
        <orientation evidence="1">Cytoplasmic side</orientation>
    </subcellularLocation>
</comment>
<reference evidence="3" key="1">
    <citation type="journal article" date="2019" name="Int. J. Syst. Evol. Microbiol.">
        <title>The Global Catalogue of Microorganisms (GCM) 10K type strain sequencing project: providing services to taxonomists for standard genome sequencing and annotation.</title>
        <authorList>
            <consortium name="The Broad Institute Genomics Platform"/>
            <consortium name="The Broad Institute Genome Sequencing Center for Infectious Disease"/>
            <person name="Wu L."/>
            <person name="Ma J."/>
        </authorList>
    </citation>
    <scope>NUCLEOTIDE SEQUENCE [LARGE SCALE GENOMIC DNA]</scope>
    <source>
        <strain evidence="3">KCTC 42447</strain>
    </source>
</reference>
<organism evidence="2 3">
    <name type="scientific">Stutzerimonas tarimensis</name>
    <dbReference type="NCBI Taxonomy" id="1507735"/>
    <lineage>
        <taxon>Bacteria</taxon>
        <taxon>Pseudomonadati</taxon>
        <taxon>Pseudomonadota</taxon>
        <taxon>Gammaproteobacteria</taxon>
        <taxon>Pseudomonadales</taxon>
        <taxon>Pseudomonadaceae</taxon>
        <taxon>Stutzerimonas</taxon>
    </lineage>
</organism>
<dbReference type="EMBL" id="JBHRXZ010000022">
    <property type="protein sequence ID" value="MFC3608117.1"/>
    <property type="molecule type" value="Genomic_DNA"/>
</dbReference>
<comment type="similarity">
    <text evidence="1">Belongs to the UPF0161 family.</text>
</comment>
<dbReference type="NCBIfam" id="TIGR00278">
    <property type="entry name" value="membrane protein insertion efficiency factor YidD"/>
    <property type="match status" value="1"/>
</dbReference>
<keyword evidence="1" id="KW-0472">Membrane</keyword>
<name>A0ABV7T6A0_9GAMM</name>
<proteinExistence type="inferred from homology"/>
<keyword evidence="3" id="KW-1185">Reference proteome</keyword>
<dbReference type="HAMAP" id="MF_00386">
    <property type="entry name" value="UPF0161_YidD"/>
    <property type="match status" value="1"/>
</dbReference>
<evidence type="ECO:0000256" key="1">
    <source>
        <dbReference type="HAMAP-Rule" id="MF_00386"/>
    </source>
</evidence>
<dbReference type="Pfam" id="PF01809">
    <property type="entry name" value="YidD"/>
    <property type="match status" value="1"/>
</dbReference>
<dbReference type="PANTHER" id="PTHR33383:SF1">
    <property type="entry name" value="MEMBRANE PROTEIN INSERTION EFFICIENCY FACTOR-RELATED"/>
    <property type="match status" value="1"/>
</dbReference>
<evidence type="ECO:0000313" key="3">
    <source>
        <dbReference type="Proteomes" id="UP001595630"/>
    </source>
</evidence>
<protein>
    <recommendedName>
        <fullName evidence="1">Putative membrane protein insertion efficiency factor</fullName>
    </recommendedName>
</protein>
<comment type="function">
    <text evidence="1">Could be involved in insertion of integral membrane proteins into the membrane.</text>
</comment>
<dbReference type="InterPro" id="IPR002696">
    <property type="entry name" value="Membr_insert_effic_factor_YidD"/>
</dbReference>
<sequence>MRKLALASIQVYRYAISPLMASHCRFYPSCSCYAYEAVETHGLLRGGWLSLRRLGRCHPWHPGGYDPVPGSPSKTSPSMAD</sequence>
<keyword evidence="1" id="KW-1003">Cell membrane</keyword>